<dbReference type="EMBL" id="CP011002">
    <property type="protein sequence ID" value="AKO66271.1"/>
    <property type="molecule type" value="Genomic_DNA"/>
</dbReference>
<dbReference type="InterPro" id="IPR012292">
    <property type="entry name" value="Globin/Proto"/>
</dbReference>
<keyword evidence="3" id="KW-0479">Metal-binding</keyword>
<dbReference type="Proteomes" id="UP000066549">
    <property type="component" value="Chromosome"/>
</dbReference>
<dbReference type="InterPro" id="IPR009050">
    <property type="entry name" value="Globin-like_sf"/>
</dbReference>
<accession>A0A0H4IZ39</accession>
<dbReference type="InterPro" id="IPR001486">
    <property type="entry name" value="Hemoglobin_trunc"/>
</dbReference>
<dbReference type="Gene3D" id="1.10.490.10">
    <property type="entry name" value="Globins"/>
    <property type="match status" value="1"/>
</dbReference>
<keyword evidence="6" id="KW-1185">Reference proteome</keyword>
<reference evidence="5 6" key="1">
    <citation type="submission" date="2015-03" db="EMBL/GenBank/DDBJ databases">
        <title>Comparative analysis of the OM43 clade including a novel species from Red Sea uncovers genomic and metabolic diversity among marine methylotrophs.</title>
        <authorList>
            <person name="Jimenez-Infante F."/>
            <person name="Ngugi D.K."/>
            <person name="Vinu M."/>
            <person name="Alam I."/>
            <person name="Kamau A."/>
            <person name="Blom J."/>
            <person name="Bajic V.B."/>
            <person name="Stingl U."/>
        </authorList>
    </citation>
    <scope>NUCLEOTIDE SEQUENCE [LARGE SCALE GENOMIC DNA]</scope>
    <source>
        <strain evidence="5 6">MBRSH7</strain>
    </source>
</reference>
<evidence type="ECO:0000256" key="4">
    <source>
        <dbReference type="ARBA" id="ARBA00023004"/>
    </source>
</evidence>
<protein>
    <submittedName>
        <fullName evidence="5">Hemoglobin domain protein</fullName>
    </submittedName>
</protein>
<keyword evidence="2" id="KW-0349">Heme</keyword>
<name>A0A0H4IZ39_9PROT</name>
<dbReference type="OrthoDB" id="9795814at2"/>
<evidence type="ECO:0000256" key="1">
    <source>
        <dbReference type="ARBA" id="ARBA00022448"/>
    </source>
</evidence>
<organism evidence="5 6">
    <name type="scientific">Methylophilales bacterium MBRS-H7</name>
    <dbReference type="NCBI Taxonomy" id="1623450"/>
    <lineage>
        <taxon>Bacteria</taxon>
        <taxon>Pseudomonadati</taxon>
        <taxon>Pseudomonadota</taxon>
        <taxon>Betaproteobacteria</taxon>
        <taxon>Nitrosomonadales</taxon>
        <taxon>OM43 clade</taxon>
    </lineage>
</organism>
<sequence>MGRVILFNSFVAISFIFATIFSQSVLAEDKKESLYTRLGGIYNIAITVDHLVDKLYTNHALNANPNIKNVHDQIHTKAGFKVWLTNWVAKRTGGPDVYKPDEFGRGKNMKDSHPHLKITDREFDIIMTECLQTFYNFNVPDQEISELMADLQSFRDDIVTNPTEGYKSPYQIQEKYRN</sequence>
<evidence type="ECO:0000313" key="5">
    <source>
        <dbReference type="EMBL" id="AKO66271.1"/>
    </source>
</evidence>
<gene>
    <name evidence="5" type="ORF">VI33_06295</name>
</gene>
<dbReference type="SUPFAM" id="SSF46458">
    <property type="entry name" value="Globin-like"/>
    <property type="match status" value="1"/>
</dbReference>
<evidence type="ECO:0000313" key="6">
    <source>
        <dbReference type="Proteomes" id="UP000066549"/>
    </source>
</evidence>
<dbReference type="CDD" id="cd00454">
    <property type="entry name" value="TrHb1_N"/>
    <property type="match status" value="1"/>
</dbReference>
<dbReference type="GO" id="GO:0020037">
    <property type="term" value="F:heme binding"/>
    <property type="evidence" value="ECO:0007669"/>
    <property type="project" value="InterPro"/>
</dbReference>
<proteinExistence type="predicted"/>
<evidence type="ECO:0000256" key="2">
    <source>
        <dbReference type="ARBA" id="ARBA00022617"/>
    </source>
</evidence>
<dbReference type="GO" id="GO:0046872">
    <property type="term" value="F:metal ion binding"/>
    <property type="evidence" value="ECO:0007669"/>
    <property type="project" value="UniProtKB-KW"/>
</dbReference>
<evidence type="ECO:0000256" key="3">
    <source>
        <dbReference type="ARBA" id="ARBA00022723"/>
    </source>
</evidence>
<keyword evidence="1" id="KW-0813">Transport</keyword>
<dbReference type="GO" id="GO:0019825">
    <property type="term" value="F:oxygen binding"/>
    <property type="evidence" value="ECO:0007669"/>
    <property type="project" value="InterPro"/>
</dbReference>
<dbReference type="AlphaFoldDB" id="A0A0H4IZ39"/>
<dbReference type="Pfam" id="PF01152">
    <property type="entry name" value="Bac_globin"/>
    <property type="match status" value="1"/>
</dbReference>
<keyword evidence="4" id="KW-0408">Iron</keyword>